<gene>
    <name evidence="6" type="ORF">Kpho02_23300</name>
</gene>
<comment type="caution">
    <text evidence="6">The sequence shown here is derived from an EMBL/GenBank/DDBJ whole genome shotgun (WGS) entry which is preliminary data.</text>
</comment>
<dbReference type="PROSITE" id="PS50931">
    <property type="entry name" value="HTH_LYSR"/>
    <property type="match status" value="1"/>
</dbReference>
<dbReference type="GO" id="GO:0003677">
    <property type="term" value="F:DNA binding"/>
    <property type="evidence" value="ECO:0007669"/>
    <property type="project" value="UniProtKB-KW"/>
</dbReference>
<dbReference type="Pfam" id="PF03466">
    <property type="entry name" value="LysR_substrate"/>
    <property type="match status" value="1"/>
</dbReference>
<dbReference type="Gene3D" id="1.10.10.10">
    <property type="entry name" value="Winged helix-like DNA-binding domain superfamily/Winged helix DNA-binding domain"/>
    <property type="match status" value="1"/>
</dbReference>
<keyword evidence="3" id="KW-0238">DNA-binding</keyword>
<dbReference type="GO" id="GO:0003700">
    <property type="term" value="F:DNA-binding transcription factor activity"/>
    <property type="evidence" value="ECO:0007669"/>
    <property type="project" value="InterPro"/>
</dbReference>
<reference evidence="6" key="1">
    <citation type="submission" date="2023-02" db="EMBL/GenBank/DDBJ databases">
        <title>Kitasatospora phosalacinea NBRC 14627.</title>
        <authorList>
            <person name="Ichikawa N."/>
            <person name="Sato H."/>
            <person name="Tonouchi N."/>
        </authorList>
    </citation>
    <scope>NUCLEOTIDE SEQUENCE</scope>
    <source>
        <strain evidence="6">NBRC 14627</strain>
    </source>
</reference>
<keyword evidence="2" id="KW-0805">Transcription regulation</keyword>
<evidence type="ECO:0000313" key="6">
    <source>
        <dbReference type="EMBL" id="GLW70031.1"/>
    </source>
</evidence>
<evidence type="ECO:0000256" key="3">
    <source>
        <dbReference type="ARBA" id="ARBA00023125"/>
    </source>
</evidence>
<dbReference type="InterPro" id="IPR000847">
    <property type="entry name" value="LysR_HTH_N"/>
</dbReference>
<dbReference type="Gene3D" id="3.40.190.10">
    <property type="entry name" value="Periplasmic binding protein-like II"/>
    <property type="match status" value="2"/>
</dbReference>
<dbReference type="SUPFAM" id="SSF53850">
    <property type="entry name" value="Periplasmic binding protein-like II"/>
    <property type="match status" value="1"/>
</dbReference>
<dbReference type="PANTHER" id="PTHR30346:SF0">
    <property type="entry name" value="HCA OPERON TRANSCRIPTIONAL ACTIVATOR HCAR"/>
    <property type="match status" value="1"/>
</dbReference>
<evidence type="ECO:0000259" key="5">
    <source>
        <dbReference type="PROSITE" id="PS50931"/>
    </source>
</evidence>
<evidence type="ECO:0000256" key="1">
    <source>
        <dbReference type="ARBA" id="ARBA00009437"/>
    </source>
</evidence>
<organism evidence="6 7">
    <name type="scientific">Kitasatospora phosalacinea</name>
    <dbReference type="NCBI Taxonomy" id="2065"/>
    <lineage>
        <taxon>Bacteria</taxon>
        <taxon>Bacillati</taxon>
        <taxon>Actinomycetota</taxon>
        <taxon>Actinomycetes</taxon>
        <taxon>Kitasatosporales</taxon>
        <taxon>Streptomycetaceae</taxon>
        <taxon>Kitasatospora</taxon>
    </lineage>
</organism>
<dbReference type="SUPFAM" id="SSF46785">
    <property type="entry name" value="Winged helix' DNA-binding domain"/>
    <property type="match status" value="1"/>
</dbReference>
<evidence type="ECO:0000256" key="4">
    <source>
        <dbReference type="ARBA" id="ARBA00023163"/>
    </source>
</evidence>
<name>A0A9W6Q770_9ACTN</name>
<dbReference type="Pfam" id="PF00126">
    <property type="entry name" value="HTH_1"/>
    <property type="match status" value="1"/>
</dbReference>
<dbReference type="RefSeq" id="WP_285735879.1">
    <property type="nucleotide sequence ID" value="NZ_BSSA01000006.1"/>
</dbReference>
<dbReference type="EMBL" id="BSSA01000006">
    <property type="protein sequence ID" value="GLW70031.1"/>
    <property type="molecule type" value="Genomic_DNA"/>
</dbReference>
<keyword evidence="4" id="KW-0804">Transcription</keyword>
<dbReference type="PRINTS" id="PR00039">
    <property type="entry name" value="HTHLYSR"/>
</dbReference>
<evidence type="ECO:0000256" key="2">
    <source>
        <dbReference type="ARBA" id="ARBA00023015"/>
    </source>
</evidence>
<dbReference type="GO" id="GO:0032993">
    <property type="term" value="C:protein-DNA complex"/>
    <property type="evidence" value="ECO:0007669"/>
    <property type="project" value="TreeGrafter"/>
</dbReference>
<dbReference type="InterPro" id="IPR036388">
    <property type="entry name" value="WH-like_DNA-bd_sf"/>
</dbReference>
<comment type="similarity">
    <text evidence="1">Belongs to the LysR transcriptional regulatory family.</text>
</comment>
<feature type="domain" description="HTH lysR-type" evidence="5">
    <location>
        <begin position="5"/>
        <end position="62"/>
    </location>
</feature>
<proteinExistence type="inferred from homology"/>
<dbReference type="PANTHER" id="PTHR30346">
    <property type="entry name" value="TRANSCRIPTIONAL DUAL REGULATOR HCAR-RELATED"/>
    <property type="match status" value="1"/>
</dbReference>
<dbReference type="AlphaFoldDB" id="A0A9W6Q770"/>
<protein>
    <submittedName>
        <fullName evidence="6">LysR family transcriptional regulator</fullName>
    </submittedName>
</protein>
<dbReference type="Proteomes" id="UP001165041">
    <property type="component" value="Unassembled WGS sequence"/>
</dbReference>
<dbReference type="FunFam" id="1.10.10.10:FF:000001">
    <property type="entry name" value="LysR family transcriptional regulator"/>
    <property type="match status" value="1"/>
</dbReference>
<dbReference type="InterPro" id="IPR036390">
    <property type="entry name" value="WH_DNA-bd_sf"/>
</dbReference>
<evidence type="ECO:0000313" key="7">
    <source>
        <dbReference type="Proteomes" id="UP001165041"/>
    </source>
</evidence>
<sequence>MPRDLHPRLLRSFAAVAETLHFGRAAERLHLAQQAVSRDVQALERELGCVLLHRSTRSVELTEAGAALLPKARHLLELQAEITAFGETRALLVDLNSQDWGPDSAAERVLSAARRHCPEAELLARYCGGLTAAARELAAHRLDASFGRYAGLPAADRARLVHLPVRLEPMAVFLPLEHPLAARPAVPLAALAGHPVDVLAGQPATAEWTDLGLRLLAAHGLTAAPARTPPVGAAEFARYLARHGSPVLTSAGAHGVPGAVARPLVDPVPLSLVGLVHRPGVRHPGLAALRGCAAELAAAEGWLTRPAGSWLPPEDAALLSGRGSGSGG</sequence>
<accession>A0A9W6Q770</accession>
<dbReference type="InterPro" id="IPR005119">
    <property type="entry name" value="LysR_subst-bd"/>
</dbReference>